<evidence type="ECO:0000313" key="2">
    <source>
        <dbReference type="EMBL" id="KAF7851511.1"/>
    </source>
</evidence>
<protein>
    <submittedName>
        <fullName evidence="2">Uncharacterized protein</fullName>
    </submittedName>
</protein>
<feature type="compositionally biased region" description="Polar residues" evidence="1">
    <location>
        <begin position="81"/>
        <end position="92"/>
    </location>
</feature>
<feature type="region of interest" description="Disordered" evidence="1">
    <location>
        <begin position="1"/>
        <end position="25"/>
    </location>
</feature>
<evidence type="ECO:0000256" key="1">
    <source>
        <dbReference type="SAM" id="MobiDB-lite"/>
    </source>
</evidence>
<comment type="caution">
    <text evidence="2">The sequence shown here is derived from an EMBL/GenBank/DDBJ whole genome shotgun (WGS) entry which is preliminary data.</text>
</comment>
<dbReference type="Proteomes" id="UP000806378">
    <property type="component" value="Unassembled WGS sequence"/>
</dbReference>
<sequence length="100" mass="10688">MGGGRVPTASSASSSSACYSAPVPSSDLDFSSSFCCSPSSSCSGSDEVQWQTMIDDWTSADGQLLSRLAFLSRAHSHRNTLQKPRTPATSLRQFFPLRPP</sequence>
<gene>
    <name evidence="2" type="ORF">BT93_L3787</name>
</gene>
<evidence type="ECO:0000313" key="3">
    <source>
        <dbReference type="Proteomes" id="UP000806378"/>
    </source>
</evidence>
<accession>A0A8T0CVA5</accession>
<keyword evidence="3" id="KW-1185">Reference proteome</keyword>
<proteinExistence type="predicted"/>
<dbReference type="EMBL" id="MU089539">
    <property type="protein sequence ID" value="KAF7851511.1"/>
    <property type="molecule type" value="Genomic_DNA"/>
</dbReference>
<dbReference type="PROSITE" id="PS51257">
    <property type="entry name" value="PROKAR_LIPOPROTEIN"/>
    <property type="match status" value="1"/>
</dbReference>
<dbReference type="AlphaFoldDB" id="A0A8T0CVA5"/>
<reference evidence="2" key="1">
    <citation type="submission" date="2020-05" db="EMBL/GenBank/DDBJ databases">
        <title>WGS assembly of Corymbia citriodora subspecies variegata.</title>
        <authorList>
            <person name="Barry K."/>
            <person name="Hundley H."/>
            <person name="Shu S."/>
            <person name="Jenkins J."/>
            <person name="Grimwood J."/>
            <person name="Baten A."/>
        </authorList>
    </citation>
    <scope>NUCLEOTIDE SEQUENCE</scope>
    <source>
        <strain evidence="2">CV2-018</strain>
    </source>
</reference>
<name>A0A8T0CVA5_CORYI</name>
<organism evidence="2 3">
    <name type="scientific">Corymbia citriodora subsp. variegata</name>
    <dbReference type="NCBI Taxonomy" id="360336"/>
    <lineage>
        <taxon>Eukaryota</taxon>
        <taxon>Viridiplantae</taxon>
        <taxon>Streptophyta</taxon>
        <taxon>Embryophyta</taxon>
        <taxon>Tracheophyta</taxon>
        <taxon>Spermatophyta</taxon>
        <taxon>Magnoliopsida</taxon>
        <taxon>eudicotyledons</taxon>
        <taxon>Gunneridae</taxon>
        <taxon>Pentapetalae</taxon>
        <taxon>rosids</taxon>
        <taxon>malvids</taxon>
        <taxon>Myrtales</taxon>
        <taxon>Myrtaceae</taxon>
        <taxon>Myrtoideae</taxon>
        <taxon>Eucalypteae</taxon>
        <taxon>Corymbia</taxon>
    </lineage>
</organism>
<dbReference type="Gramene" id="rna-gnl|WGS:JABURB|Cocit.L3787.1">
    <property type="protein sequence ID" value="cds-KAF7851511.1"/>
    <property type="gene ID" value="gene-BT93_L3787"/>
</dbReference>
<feature type="compositionally biased region" description="Low complexity" evidence="1">
    <location>
        <begin position="9"/>
        <end position="25"/>
    </location>
</feature>
<feature type="region of interest" description="Disordered" evidence="1">
    <location>
        <begin position="76"/>
        <end position="100"/>
    </location>
</feature>